<reference evidence="1 2" key="1">
    <citation type="submission" date="2022-03" db="EMBL/GenBank/DDBJ databases">
        <title>Genome data of Colletotrichum spp.</title>
        <authorList>
            <person name="Utami Y.D."/>
            <person name="Hiruma K."/>
        </authorList>
    </citation>
    <scope>NUCLEOTIDE SEQUENCE [LARGE SCALE GENOMIC DNA]</scope>
    <source>
        <strain evidence="1 2">MAFF 239500</strain>
    </source>
</reference>
<dbReference type="EMBL" id="BQXU01000031">
    <property type="protein sequence ID" value="GKT49688.1"/>
    <property type="molecule type" value="Genomic_DNA"/>
</dbReference>
<evidence type="ECO:0000313" key="1">
    <source>
        <dbReference type="EMBL" id="GKT49688.1"/>
    </source>
</evidence>
<comment type="caution">
    <text evidence="1">The sequence shown here is derived from an EMBL/GenBank/DDBJ whole genome shotgun (WGS) entry which is preliminary data.</text>
</comment>
<sequence>MSSFEGPCSAGDASDYISTSNTALPVSITRRNIASGGLGILQHAAALGDDESGRGILGY</sequence>
<dbReference type="AlphaFoldDB" id="A0AA37PCD5"/>
<dbReference type="RefSeq" id="XP_049132038.1">
    <property type="nucleotide sequence ID" value="XM_049276081.1"/>
</dbReference>
<keyword evidence="2" id="KW-1185">Reference proteome</keyword>
<dbReference type="Proteomes" id="UP001055115">
    <property type="component" value="Unassembled WGS sequence"/>
</dbReference>
<evidence type="ECO:0000313" key="2">
    <source>
        <dbReference type="Proteomes" id="UP001055115"/>
    </source>
</evidence>
<gene>
    <name evidence="1" type="ORF">ColSpa_09869</name>
</gene>
<proteinExistence type="predicted"/>
<accession>A0AA37PCD5</accession>
<name>A0AA37PCD5_9PEZI</name>
<organism evidence="1 2">
    <name type="scientific">Colletotrichum spaethianum</name>
    <dbReference type="NCBI Taxonomy" id="700344"/>
    <lineage>
        <taxon>Eukaryota</taxon>
        <taxon>Fungi</taxon>
        <taxon>Dikarya</taxon>
        <taxon>Ascomycota</taxon>
        <taxon>Pezizomycotina</taxon>
        <taxon>Sordariomycetes</taxon>
        <taxon>Hypocreomycetidae</taxon>
        <taxon>Glomerellales</taxon>
        <taxon>Glomerellaceae</taxon>
        <taxon>Colletotrichum</taxon>
        <taxon>Colletotrichum spaethianum species complex</taxon>
    </lineage>
</organism>
<dbReference type="GeneID" id="73330671"/>
<protein>
    <submittedName>
        <fullName evidence="1">Uncharacterized protein</fullName>
    </submittedName>
</protein>